<feature type="chain" id="PRO_5042132513" evidence="1">
    <location>
        <begin position="16"/>
        <end position="77"/>
    </location>
</feature>
<evidence type="ECO:0000313" key="3">
    <source>
        <dbReference type="Proteomes" id="UP001229421"/>
    </source>
</evidence>
<evidence type="ECO:0000313" key="2">
    <source>
        <dbReference type="EMBL" id="KAK1433017.1"/>
    </source>
</evidence>
<name>A0AAD8L6W4_TARER</name>
<accession>A0AAD8L6W4</accession>
<organism evidence="2 3">
    <name type="scientific">Tagetes erecta</name>
    <name type="common">African marigold</name>
    <dbReference type="NCBI Taxonomy" id="13708"/>
    <lineage>
        <taxon>Eukaryota</taxon>
        <taxon>Viridiplantae</taxon>
        <taxon>Streptophyta</taxon>
        <taxon>Embryophyta</taxon>
        <taxon>Tracheophyta</taxon>
        <taxon>Spermatophyta</taxon>
        <taxon>Magnoliopsida</taxon>
        <taxon>eudicotyledons</taxon>
        <taxon>Gunneridae</taxon>
        <taxon>Pentapetalae</taxon>
        <taxon>asterids</taxon>
        <taxon>campanulids</taxon>
        <taxon>Asterales</taxon>
        <taxon>Asteraceae</taxon>
        <taxon>Asteroideae</taxon>
        <taxon>Heliantheae alliance</taxon>
        <taxon>Tageteae</taxon>
        <taxon>Tagetes</taxon>
    </lineage>
</organism>
<evidence type="ECO:0000256" key="1">
    <source>
        <dbReference type="SAM" id="SignalP"/>
    </source>
</evidence>
<dbReference type="AlphaFoldDB" id="A0AAD8L6W4"/>
<sequence length="77" mass="8885">MLLVYLMKLCHVVCGCNIDYAKCIEINSLIPSNTLENISYEFEKKTRLNVDVSKINTYVFCKPQTDQTEPNLFPLSH</sequence>
<dbReference type="EMBL" id="JAUHHV010000002">
    <property type="protein sequence ID" value="KAK1433017.1"/>
    <property type="molecule type" value="Genomic_DNA"/>
</dbReference>
<dbReference type="Proteomes" id="UP001229421">
    <property type="component" value="Unassembled WGS sequence"/>
</dbReference>
<feature type="signal peptide" evidence="1">
    <location>
        <begin position="1"/>
        <end position="15"/>
    </location>
</feature>
<proteinExistence type="predicted"/>
<keyword evidence="3" id="KW-1185">Reference proteome</keyword>
<protein>
    <submittedName>
        <fullName evidence="2">Uncharacterized protein</fullName>
    </submittedName>
</protein>
<comment type="caution">
    <text evidence="2">The sequence shown here is derived from an EMBL/GenBank/DDBJ whole genome shotgun (WGS) entry which is preliminary data.</text>
</comment>
<gene>
    <name evidence="2" type="ORF">QVD17_09921</name>
</gene>
<reference evidence="2" key="1">
    <citation type="journal article" date="2023" name="bioRxiv">
        <title>Improved chromosome-level genome assembly for marigold (Tagetes erecta).</title>
        <authorList>
            <person name="Jiang F."/>
            <person name="Yuan L."/>
            <person name="Wang S."/>
            <person name="Wang H."/>
            <person name="Xu D."/>
            <person name="Wang A."/>
            <person name="Fan W."/>
        </authorList>
    </citation>
    <scope>NUCLEOTIDE SEQUENCE</scope>
    <source>
        <strain evidence="2">WSJ</strain>
        <tissue evidence="2">Leaf</tissue>
    </source>
</reference>
<keyword evidence="1" id="KW-0732">Signal</keyword>